<comment type="caution">
    <text evidence="10">The sequence shown here is derived from an EMBL/GenBank/DDBJ whole genome shotgun (WGS) entry which is preliminary data.</text>
</comment>
<dbReference type="PRINTS" id="PR01463">
    <property type="entry name" value="EAGCHANLFMLY"/>
</dbReference>
<feature type="transmembrane region" description="Helical" evidence="8">
    <location>
        <begin position="91"/>
        <end position="112"/>
    </location>
</feature>
<dbReference type="RefSeq" id="WP_068005398.1">
    <property type="nucleotide sequence ID" value="NZ_FOFM01000002.1"/>
</dbReference>
<evidence type="ECO:0000256" key="7">
    <source>
        <dbReference type="ARBA" id="ARBA00023303"/>
    </source>
</evidence>
<name>A0A165YUI8_9HYPH</name>
<keyword evidence="11" id="KW-1185">Reference proteome</keyword>
<feature type="transmembrane region" description="Helical" evidence="8">
    <location>
        <begin position="140"/>
        <end position="161"/>
    </location>
</feature>
<keyword evidence="7 10" id="KW-0407">Ion channel</keyword>
<evidence type="ECO:0000313" key="10">
    <source>
        <dbReference type="EMBL" id="KZL19248.1"/>
    </source>
</evidence>
<dbReference type="GO" id="GO:0008076">
    <property type="term" value="C:voltage-gated potassium channel complex"/>
    <property type="evidence" value="ECO:0007669"/>
    <property type="project" value="InterPro"/>
</dbReference>
<dbReference type="STRING" id="989403.SAMN05421798_102708"/>
<evidence type="ECO:0000256" key="6">
    <source>
        <dbReference type="ARBA" id="ARBA00023136"/>
    </source>
</evidence>
<evidence type="ECO:0000256" key="5">
    <source>
        <dbReference type="ARBA" id="ARBA00023065"/>
    </source>
</evidence>
<protein>
    <submittedName>
        <fullName evidence="10">Voltage-gated potassium channel Kch</fullName>
    </submittedName>
</protein>
<dbReference type="AlphaFoldDB" id="A0A165YUI8"/>
<dbReference type="Pfam" id="PF07885">
    <property type="entry name" value="Ion_trans_2"/>
    <property type="match status" value="1"/>
</dbReference>
<dbReference type="InterPro" id="IPR027359">
    <property type="entry name" value="Volt_channel_dom_sf"/>
</dbReference>
<organism evidence="10 11">
    <name type="scientific">Pseudovibrio axinellae</name>
    <dbReference type="NCBI Taxonomy" id="989403"/>
    <lineage>
        <taxon>Bacteria</taxon>
        <taxon>Pseudomonadati</taxon>
        <taxon>Pseudomonadota</taxon>
        <taxon>Alphaproteobacteria</taxon>
        <taxon>Hyphomicrobiales</taxon>
        <taxon>Stappiaceae</taxon>
        <taxon>Pseudovibrio</taxon>
    </lineage>
</organism>
<dbReference type="PATRIC" id="fig|989403.3.peg.2138"/>
<keyword evidence="6 8" id="KW-0472">Membrane</keyword>
<dbReference type="InterPro" id="IPR028325">
    <property type="entry name" value="VG_K_chnl"/>
</dbReference>
<evidence type="ECO:0000259" key="9">
    <source>
        <dbReference type="Pfam" id="PF07885"/>
    </source>
</evidence>
<feature type="transmembrane region" description="Helical" evidence="8">
    <location>
        <begin position="59"/>
        <end position="79"/>
    </location>
</feature>
<gene>
    <name evidence="10" type="primary">kch_1</name>
    <name evidence="10" type="ORF">PsAD2_01999</name>
</gene>
<evidence type="ECO:0000256" key="8">
    <source>
        <dbReference type="SAM" id="Phobius"/>
    </source>
</evidence>
<keyword evidence="3 8" id="KW-0812">Transmembrane</keyword>
<keyword evidence="2" id="KW-0813">Transport</keyword>
<keyword evidence="4 8" id="KW-1133">Transmembrane helix</keyword>
<dbReference type="GO" id="GO:0001508">
    <property type="term" value="P:action potential"/>
    <property type="evidence" value="ECO:0007669"/>
    <property type="project" value="TreeGrafter"/>
</dbReference>
<comment type="subcellular location">
    <subcellularLocation>
        <location evidence="1">Membrane</location>
        <topology evidence="1">Multi-pass membrane protein</topology>
    </subcellularLocation>
</comment>
<evidence type="ECO:0000256" key="4">
    <source>
        <dbReference type="ARBA" id="ARBA00022989"/>
    </source>
</evidence>
<dbReference type="Proteomes" id="UP000076577">
    <property type="component" value="Unassembled WGS sequence"/>
</dbReference>
<reference evidence="10 11" key="1">
    <citation type="journal article" date="2016" name="Front. Microbiol.">
        <title>Comparative Genomic Analysis Reveals a Diverse Repertoire of Genes Involved in Prokaryote-Eukaryote Interactions within the Pseudovibrio Genus.</title>
        <authorList>
            <person name="Romano S."/>
            <person name="Fernandez-Guerra A."/>
            <person name="Reen F.J."/>
            <person name="Glockner F.O."/>
            <person name="Crowley S.P."/>
            <person name="O'Sullivan O."/>
            <person name="Cotter P.D."/>
            <person name="Adams C."/>
            <person name="Dobson A.D."/>
            <person name="O'Gara F."/>
        </authorList>
    </citation>
    <scope>NUCLEOTIDE SEQUENCE [LARGE SCALE GENOMIC DNA]</scope>
    <source>
        <strain evidence="10 11">Ad2</strain>
    </source>
</reference>
<dbReference type="GO" id="GO:0005249">
    <property type="term" value="F:voltage-gated potassium channel activity"/>
    <property type="evidence" value="ECO:0007669"/>
    <property type="project" value="InterPro"/>
</dbReference>
<feature type="transmembrane region" description="Helical" evidence="8">
    <location>
        <begin position="26"/>
        <end position="47"/>
    </location>
</feature>
<dbReference type="PANTHER" id="PTHR11537:SF254">
    <property type="entry name" value="POTASSIUM VOLTAGE-GATED CHANNEL PROTEIN SHAB"/>
    <property type="match status" value="1"/>
</dbReference>
<keyword evidence="5" id="KW-0406">Ion transport</keyword>
<dbReference type="Gene3D" id="1.20.120.350">
    <property type="entry name" value="Voltage-gated potassium channels. Chain C"/>
    <property type="match status" value="1"/>
</dbReference>
<evidence type="ECO:0000256" key="3">
    <source>
        <dbReference type="ARBA" id="ARBA00022692"/>
    </source>
</evidence>
<dbReference type="EMBL" id="LMCB01000015">
    <property type="protein sequence ID" value="KZL19248.1"/>
    <property type="molecule type" value="Genomic_DNA"/>
</dbReference>
<accession>A0A165YUI8</accession>
<feature type="transmembrane region" description="Helical" evidence="8">
    <location>
        <begin position="197"/>
        <end position="217"/>
    </location>
</feature>
<evidence type="ECO:0000313" key="11">
    <source>
        <dbReference type="Proteomes" id="UP000076577"/>
    </source>
</evidence>
<dbReference type="InterPro" id="IPR003938">
    <property type="entry name" value="K_chnl_volt-dep_EAG/ELK/ERG"/>
</dbReference>
<dbReference type="InterPro" id="IPR013099">
    <property type="entry name" value="K_chnl_dom"/>
</dbReference>
<evidence type="ECO:0000256" key="2">
    <source>
        <dbReference type="ARBA" id="ARBA00022448"/>
    </source>
</evidence>
<sequence length="261" mass="29851">MQEAITDFRGALRRLYFGQTIAARSWRIGLLLFDLVTIFYFVLSATLPQLESYPRLDWAIGFILLIDYGLRIAIALRPFRAAVNSTAVADLIVILSLFAEAFIENMGFLRVIRMLRLLRSYHVVKDLRETFSWFRQHEEIINSAINLMVFVFMVSAVVYVIEAQLNPDINSYMDALYFTVTTLTTTGYGDITMSDTMGRAITIVIMVFGVALFLRLIQTIFRPSKVKYTCPDCGLNRHDNDAVHCKHCGNTLHIPTEGEWQ</sequence>
<proteinExistence type="predicted"/>
<dbReference type="OrthoDB" id="9799090at2"/>
<dbReference type="SUPFAM" id="SSF81324">
    <property type="entry name" value="Voltage-gated potassium channels"/>
    <property type="match status" value="1"/>
</dbReference>
<dbReference type="PANTHER" id="PTHR11537">
    <property type="entry name" value="VOLTAGE-GATED POTASSIUM CHANNEL"/>
    <property type="match status" value="1"/>
</dbReference>
<feature type="domain" description="Potassium channel" evidence="9">
    <location>
        <begin position="148"/>
        <end position="221"/>
    </location>
</feature>
<evidence type="ECO:0000256" key="1">
    <source>
        <dbReference type="ARBA" id="ARBA00004141"/>
    </source>
</evidence>
<dbReference type="Gene3D" id="1.10.287.70">
    <property type="match status" value="1"/>
</dbReference>